<dbReference type="PROSITE" id="PS00211">
    <property type="entry name" value="ABC_TRANSPORTER_1"/>
    <property type="match status" value="1"/>
</dbReference>
<keyword evidence="6" id="KW-0645">Protease</keyword>
<keyword evidence="5" id="KW-0547">Nucleotide-binding</keyword>
<dbReference type="InterPro" id="IPR003593">
    <property type="entry name" value="AAA+_ATPase"/>
</dbReference>
<dbReference type="PANTHER" id="PTHR24221:SF654">
    <property type="entry name" value="ATP-BINDING CASSETTE SUB-FAMILY B MEMBER 6"/>
    <property type="match status" value="1"/>
</dbReference>
<evidence type="ECO:0000259" key="13">
    <source>
        <dbReference type="PROSITE" id="PS50893"/>
    </source>
</evidence>
<keyword evidence="11" id="KW-0080">Bacteriocin transport</keyword>
<dbReference type="SUPFAM" id="SSF52540">
    <property type="entry name" value="P-loop containing nucleoside triphosphate hydrolases"/>
    <property type="match status" value="1"/>
</dbReference>
<evidence type="ECO:0000313" key="16">
    <source>
        <dbReference type="EMBL" id="KAA6455349.1"/>
    </source>
</evidence>
<feature type="transmembrane region" description="Helical" evidence="12">
    <location>
        <begin position="418"/>
        <end position="439"/>
    </location>
</feature>
<evidence type="ECO:0000313" key="18">
    <source>
        <dbReference type="Proteomes" id="UP000220691"/>
    </source>
</evidence>
<feature type="transmembrane region" description="Helical" evidence="12">
    <location>
        <begin position="197"/>
        <end position="218"/>
    </location>
</feature>
<dbReference type="PROSITE" id="PS50929">
    <property type="entry name" value="ABC_TM1F"/>
    <property type="match status" value="1"/>
</dbReference>
<dbReference type="SMART" id="SM00382">
    <property type="entry name" value="AAA"/>
    <property type="match status" value="1"/>
</dbReference>
<keyword evidence="4 12" id="KW-0812">Transmembrane</keyword>
<keyword evidence="10 12" id="KW-0472">Membrane</keyword>
<protein>
    <submittedName>
        <fullName evidence="17">Peptidase C39</fullName>
    </submittedName>
    <submittedName>
        <fullName evidence="16">Peptidase domain-containing ABC transporter</fullName>
    </submittedName>
</protein>
<gene>
    <name evidence="17" type="ORF">CN553_18460</name>
    <name evidence="16" type="ORF">DX932_27635</name>
</gene>
<evidence type="ECO:0000313" key="19">
    <source>
        <dbReference type="Proteomes" id="UP000323321"/>
    </source>
</evidence>
<evidence type="ECO:0000256" key="7">
    <source>
        <dbReference type="ARBA" id="ARBA00022840"/>
    </source>
</evidence>
<dbReference type="Gene3D" id="1.20.1560.10">
    <property type="entry name" value="ABC transporter type 1, transmembrane domain"/>
    <property type="match status" value="1"/>
</dbReference>
<evidence type="ECO:0000256" key="2">
    <source>
        <dbReference type="ARBA" id="ARBA00022448"/>
    </source>
</evidence>
<dbReference type="Pfam" id="PF03412">
    <property type="entry name" value="Peptidase_C39"/>
    <property type="match status" value="1"/>
</dbReference>
<evidence type="ECO:0000256" key="9">
    <source>
        <dbReference type="ARBA" id="ARBA00022989"/>
    </source>
</evidence>
<accession>A0A9X6UAE6</accession>
<evidence type="ECO:0000256" key="1">
    <source>
        <dbReference type="ARBA" id="ARBA00004651"/>
    </source>
</evidence>
<dbReference type="SUPFAM" id="SSF90123">
    <property type="entry name" value="ABC transporter transmembrane region"/>
    <property type="match status" value="1"/>
</dbReference>
<dbReference type="GO" id="GO:0006508">
    <property type="term" value="P:proteolysis"/>
    <property type="evidence" value="ECO:0007669"/>
    <property type="project" value="InterPro"/>
</dbReference>
<dbReference type="EMBL" id="NUAN01000118">
    <property type="protein sequence ID" value="PEN93459.1"/>
    <property type="molecule type" value="Genomic_DNA"/>
</dbReference>
<dbReference type="GO" id="GO:0140359">
    <property type="term" value="F:ABC-type transporter activity"/>
    <property type="evidence" value="ECO:0007669"/>
    <property type="project" value="InterPro"/>
</dbReference>
<proteinExistence type="predicted"/>
<evidence type="ECO:0000256" key="8">
    <source>
        <dbReference type="ARBA" id="ARBA00022927"/>
    </source>
</evidence>
<dbReference type="RefSeq" id="WP_001151549.1">
    <property type="nucleotide sequence ID" value="NZ_CP106987.1"/>
</dbReference>
<dbReference type="GO" id="GO:0034040">
    <property type="term" value="F:ATPase-coupled lipid transmembrane transporter activity"/>
    <property type="evidence" value="ECO:0007669"/>
    <property type="project" value="TreeGrafter"/>
</dbReference>
<dbReference type="InterPro" id="IPR036640">
    <property type="entry name" value="ABC1_TM_sf"/>
</dbReference>
<evidence type="ECO:0000256" key="11">
    <source>
        <dbReference type="ARBA" id="ARBA00043264"/>
    </source>
</evidence>
<dbReference type="InterPro" id="IPR003439">
    <property type="entry name" value="ABC_transporter-like_ATP-bd"/>
</dbReference>
<dbReference type="PROSITE" id="PS50893">
    <property type="entry name" value="ABC_TRANSPORTER_2"/>
    <property type="match status" value="1"/>
</dbReference>
<keyword evidence="2" id="KW-0813">Transport</keyword>
<dbReference type="GO" id="GO:0005886">
    <property type="term" value="C:plasma membrane"/>
    <property type="evidence" value="ECO:0007669"/>
    <property type="project" value="UniProtKB-SubCell"/>
</dbReference>
<feature type="domain" description="Peptidase C39" evidence="15">
    <location>
        <begin position="9"/>
        <end position="128"/>
    </location>
</feature>
<evidence type="ECO:0000259" key="15">
    <source>
        <dbReference type="PROSITE" id="PS50990"/>
    </source>
</evidence>
<dbReference type="GO" id="GO:0043213">
    <property type="term" value="P:bacteriocin transport"/>
    <property type="evidence" value="ECO:0007669"/>
    <property type="project" value="UniProtKB-KW"/>
</dbReference>
<feature type="domain" description="ABC transporter" evidence="13">
    <location>
        <begin position="472"/>
        <end position="705"/>
    </location>
</feature>
<dbReference type="PANTHER" id="PTHR24221">
    <property type="entry name" value="ATP-BINDING CASSETTE SUB-FAMILY B"/>
    <property type="match status" value="1"/>
</dbReference>
<comment type="caution">
    <text evidence="17">The sequence shown here is derived from an EMBL/GenBank/DDBJ whole genome shotgun (WGS) entry which is preliminary data.</text>
</comment>
<name>A0A9X6UAE6_BACCE</name>
<dbReference type="CDD" id="cd18555">
    <property type="entry name" value="ABC_6TM_T1SS_like"/>
    <property type="match status" value="1"/>
</dbReference>
<evidence type="ECO:0000313" key="17">
    <source>
        <dbReference type="EMBL" id="PEN93459.1"/>
    </source>
</evidence>
<keyword evidence="6" id="KW-0788">Thiol protease</keyword>
<evidence type="ECO:0000259" key="14">
    <source>
        <dbReference type="PROSITE" id="PS50929"/>
    </source>
</evidence>
<dbReference type="GO" id="GO:0008234">
    <property type="term" value="F:cysteine-type peptidase activity"/>
    <property type="evidence" value="ECO:0007669"/>
    <property type="project" value="UniProtKB-KW"/>
</dbReference>
<dbReference type="InterPro" id="IPR011527">
    <property type="entry name" value="ABC1_TM_dom"/>
</dbReference>
<keyword evidence="6" id="KW-0378">Hydrolase</keyword>
<dbReference type="Proteomes" id="UP000323321">
    <property type="component" value="Unassembled WGS sequence"/>
</dbReference>
<dbReference type="InterPro" id="IPR027417">
    <property type="entry name" value="P-loop_NTPase"/>
</dbReference>
<keyword evidence="3" id="KW-1003">Cell membrane</keyword>
<evidence type="ECO:0000256" key="5">
    <source>
        <dbReference type="ARBA" id="ARBA00022741"/>
    </source>
</evidence>
<feature type="domain" description="ABC transmembrane type-1" evidence="14">
    <location>
        <begin position="158"/>
        <end position="437"/>
    </location>
</feature>
<feature type="transmembrane region" description="Helical" evidence="12">
    <location>
        <begin position="272"/>
        <end position="290"/>
    </location>
</feature>
<dbReference type="InterPro" id="IPR005074">
    <property type="entry name" value="Peptidase_C39"/>
</dbReference>
<dbReference type="InterPro" id="IPR039421">
    <property type="entry name" value="Type_1_exporter"/>
</dbReference>
<dbReference type="Gene3D" id="3.40.50.300">
    <property type="entry name" value="P-loop containing nucleotide triphosphate hydrolases"/>
    <property type="match status" value="1"/>
</dbReference>
<evidence type="ECO:0000256" key="6">
    <source>
        <dbReference type="ARBA" id="ARBA00022807"/>
    </source>
</evidence>
<sequence length="718" mass="80516">MAKVPFIEQMEHSECGLASLAMVFSFYEKHVSLAELREEFGVPKGGTSLYQLMHIARKNGFQVKGYKAEYEALSEVKLPAVIHWEHKHYVVLEKVTKKGAIVIDPAYGRNKISKKEMEEKYSGFVLTLEPDESFQKQKGVSHLQFFLSFVLGKKKLIALIVLASLIIQAFALVIPFVTSWMTDHVIIPRDPSYMNMIGYSILVLLISYQVFASLRGFLIAKLQTAIDMSLMQSFIEKLLSLSYNFFENRSMGELLFRANSNVYIRQILSTKVISFLIDGILLFTYLFFMFRYSTLLGFVVLAVGSVIFALLVMSTTVSKKLADKEVSAQAQVQRILSESINGISDVKVMGLEKQVYKEWQERFGSQLIHAEKRSIWTALMNTLAGSIQFILPLFLLWFSGQQVLAGNMTLGSVLGFNALAISFITPIISIGSGYGELIYISSYIQRIYDVMHARSEREVNQFSGIKKLNGDIEFDNVSYRHNYFSEDAIQNVSFKIKAGEKVAIVGASGSGKSTIVKMLLGLYTPTNGKIRFDGIESEKLNLKFLRKSIGVVFQEARLFNKTVGENIIAQRKGVPPNGVIEASKQANILEDIMMLPLNFQTMVSEFGVNFSGGQRQRLILARALVTNPSILILDEATSALDTLSERVIDENLTDMLCTRIVIAHRLSTVKNADKIIVMDKGAIVEIGSHTELLEKQGYYYQLSKAQEVKGGIKSERLA</sequence>
<feature type="transmembrane region" description="Helical" evidence="12">
    <location>
        <begin position="156"/>
        <end position="177"/>
    </location>
</feature>
<comment type="subcellular location">
    <subcellularLocation>
        <location evidence="1">Cell membrane</location>
        <topology evidence="1">Multi-pass membrane protein</topology>
    </subcellularLocation>
</comment>
<dbReference type="GO" id="GO:0015031">
    <property type="term" value="P:protein transport"/>
    <property type="evidence" value="ECO:0007669"/>
    <property type="project" value="UniProtKB-KW"/>
</dbReference>
<organism evidence="17 18">
    <name type="scientific">Bacillus cereus</name>
    <dbReference type="NCBI Taxonomy" id="1396"/>
    <lineage>
        <taxon>Bacteria</taxon>
        <taxon>Bacillati</taxon>
        <taxon>Bacillota</taxon>
        <taxon>Bacilli</taxon>
        <taxon>Bacillales</taxon>
        <taxon>Bacillaceae</taxon>
        <taxon>Bacillus</taxon>
        <taxon>Bacillus cereus group</taxon>
    </lineage>
</organism>
<feature type="transmembrane region" description="Helical" evidence="12">
    <location>
        <begin position="375"/>
        <end position="398"/>
    </location>
</feature>
<dbReference type="InterPro" id="IPR017871">
    <property type="entry name" value="ABC_transporter-like_CS"/>
</dbReference>
<dbReference type="GO" id="GO:0016887">
    <property type="term" value="F:ATP hydrolysis activity"/>
    <property type="evidence" value="ECO:0007669"/>
    <property type="project" value="InterPro"/>
</dbReference>
<dbReference type="Pfam" id="PF00664">
    <property type="entry name" value="ABC_membrane"/>
    <property type="match status" value="1"/>
</dbReference>
<keyword evidence="7" id="KW-0067">ATP-binding</keyword>
<evidence type="ECO:0000256" key="4">
    <source>
        <dbReference type="ARBA" id="ARBA00022692"/>
    </source>
</evidence>
<dbReference type="Proteomes" id="UP000220691">
    <property type="component" value="Unassembled WGS sequence"/>
</dbReference>
<dbReference type="EMBL" id="QSMZ01000037">
    <property type="protein sequence ID" value="KAA6455349.1"/>
    <property type="molecule type" value="Genomic_DNA"/>
</dbReference>
<evidence type="ECO:0000256" key="12">
    <source>
        <dbReference type="SAM" id="Phobius"/>
    </source>
</evidence>
<keyword evidence="9 12" id="KW-1133">Transmembrane helix</keyword>
<feature type="transmembrane region" description="Helical" evidence="12">
    <location>
        <begin position="296"/>
        <end position="317"/>
    </location>
</feature>
<keyword evidence="8" id="KW-0653">Protein transport</keyword>
<dbReference type="AlphaFoldDB" id="A0A9X6UAE6"/>
<reference evidence="17 18" key="1">
    <citation type="submission" date="2017-09" db="EMBL/GenBank/DDBJ databases">
        <title>Large-scale bioinformatics analysis of Bacillus genomes uncovers conserved roles of natural products in bacterial physiology.</title>
        <authorList>
            <consortium name="Agbiome Team Llc"/>
            <person name="Bleich R.M."/>
            <person name="Kirk G.J."/>
            <person name="Santa Maria K.C."/>
            <person name="Allen S.E."/>
            <person name="Farag S."/>
            <person name="Shank E.A."/>
            <person name="Bowers A."/>
        </authorList>
    </citation>
    <scope>NUCLEOTIDE SEQUENCE [LARGE SCALE GENOMIC DNA]</scope>
    <source>
        <strain evidence="17 18">AFS027647</strain>
    </source>
</reference>
<evidence type="ECO:0000256" key="3">
    <source>
        <dbReference type="ARBA" id="ARBA00022475"/>
    </source>
</evidence>
<dbReference type="FunFam" id="3.40.50.300:FF:000299">
    <property type="entry name" value="ABC transporter ATP-binding protein/permease"/>
    <property type="match status" value="1"/>
</dbReference>
<dbReference type="PROSITE" id="PS50990">
    <property type="entry name" value="PEPTIDASE_C39"/>
    <property type="match status" value="1"/>
</dbReference>
<dbReference type="Gene3D" id="3.90.70.10">
    <property type="entry name" value="Cysteine proteinases"/>
    <property type="match status" value="1"/>
</dbReference>
<evidence type="ECO:0000256" key="10">
    <source>
        <dbReference type="ARBA" id="ARBA00023136"/>
    </source>
</evidence>
<dbReference type="GO" id="GO:0005524">
    <property type="term" value="F:ATP binding"/>
    <property type="evidence" value="ECO:0007669"/>
    <property type="project" value="UniProtKB-KW"/>
</dbReference>
<reference evidence="16 19" key="2">
    <citation type="submission" date="2018-08" db="EMBL/GenBank/DDBJ databases">
        <title>Bacillus phenotypic plasticity.</title>
        <authorList>
            <person name="Hurtado E."/>
        </authorList>
    </citation>
    <scope>NUCLEOTIDE SEQUENCE [LARGE SCALE GENOMIC DNA]</scope>
    <source>
        <strain evidence="16 19">111b</strain>
    </source>
</reference>
<dbReference type="Pfam" id="PF00005">
    <property type="entry name" value="ABC_tran"/>
    <property type="match status" value="1"/>
</dbReference>